<reference evidence="1" key="1">
    <citation type="submission" date="2022-08" db="EMBL/GenBank/DDBJ databases">
        <title>Genome Sequence of Pycnoporus sanguineus.</title>
        <authorList>
            <person name="Buettner E."/>
        </authorList>
    </citation>
    <scope>NUCLEOTIDE SEQUENCE</scope>
    <source>
        <strain evidence="1">CG-C14</strain>
    </source>
</reference>
<proteinExistence type="predicted"/>
<keyword evidence="2" id="KW-1185">Reference proteome</keyword>
<comment type="caution">
    <text evidence="1">The sequence shown here is derived from an EMBL/GenBank/DDBJ whole genome shotgun (WGS) entry which is preliminary data.</text>
</comment>
<dbReference type="Proteomes" id="UP001144978">
    <property type="component" value="Unassembled WGS sequence"/>
</dbReference>
<name>A0ACC1Q5K4_9APHY</name>
<protein>
    <submittedName>
        <fullName evidence="1">Uncharacterized protein</fullName>
    </submittedName>
</protein>
<organism evidence="1 2">
    <name type="scientific">Trametes sanguinea</name>
    <dbReference type="NCBI Taxonomy" id="158606"/>
    <lineage>
        <taxon>Eukaryota</taxon>
        <taxon>Fungi</taxon>
        <taxon>Dikarya</taxon>
        <taxon>Basidiomycota</taxon>
        <taxon>Agaricomycotina</taxon>
        <taxon>Agaricomycetes</taxon>
        <taxon>Polyporales</taxon>
        <taxon>Polyporaceae</taxon>
        <taxon>Trametes</taxon>
    </lineage>
</organism>
<evidence type="ECO:0000313" key="2">
    <source>
        <dbReference type="Proteomes" id="UP001144978"/>
    </source>
</evidence>
<evidence type="ECO:0000313" key="1">
    <source>
        <dbReference type="EMBL" id="KAJ3008803.1"/>
    </source>
</evidence>
<sequence length="167" mass="18568">MVMLLHHEQNRTRGTQPWHSPIAKAASAVHLAPSSWQRSAQNGSFTSQRGHLSHSDLLTRKPGRSEHLRTCPTPPIRVELPERVLLLCSTVHYENRCARGVSTRYITSGVHSIADDLITGEYHENMVGLKKVQAGTDLVPAKARKKKAKAQAKVKEEHEEWGGISAE</sequence>
<dbReference type="EMBL" id="JANSHE010000608">
    <property type="protein sequence ID" value="KAJ3008803.1"/>
    <property type="molecule type" value="Genomic_DNA"/>
</dbReference>
<gene>
    <name evidence="1" type="ORF">NUW54_g3019</name>
</gene>
<accession>A0ACC1Q5K4</accession>